<dbReference type="AlphaFoldDB" id="A0A915IW31"/>
<sequence>TFVVFYTGVLRLHQTAHQPGQYYKPEEFYWSTLRSQAALGYGDGEKREFTIKNPWNQPAGSVKVNLSVNAFCRAMLEMIPFSRQDLRNANPQSCQNYD</sequence>
<accession>A0A915IW31</accession>
<protein>
    <submittedName>
        <fullName evidence="2">Uncharacterized protein</fullName>
    </submittedName>
</protein>
<evidence type="ECO:0000313" key="1">
    <source>
        <dbReference type="Proteomes" id="UP000887565"/>
    </source>
</evidence>
<name>A0A915IW31_ROMCU</name>
<reference evidence="2" key="1">
    <citation type="submission" date="2022-11" db="UniProtKB">
        <authorList>
            <consortium name="WormBaseParasite"/>
        </authorList>
    </citation>
    <scope>IDENTIFICATION</scope>
</reference>
<proteinExistence type="predicted"/>
<keyword evidence="1" id="KW-1185">Reference proteome</keyword>
<evidence type="ECO:0000313" key="2">
    <source>
        <dbReference type="WBParaSite" id="nRc.2.0.1.t17610-RA"/>
    </source>
</evidence>
<dbReference type="Proteomes" id="UP000887565">
    <property type="component" value="Unplaced"/>
</dbReference>
<dbReference type="WBParaSite" id="nRc.2.0.1.t17610-RA">
    <property type="protein sequence ID" value="nRc.2.0.1.t17610-RA"/>
    <property type="gene ID" value="nRc.2.0.1.g17610"/>
</dbReference>
<organism evidence="1 2">
    <name type="scientific">Romanomermis culicivorax</name>
    <name type="common">Nematode worm</name>
    <dbReference type="NCBI Taxonomy" id="13658"/>
    <lineage>
        <taxon>Eukaryota</taxon>
        <taxon>Metazoa</taxon>
        <taxon>Ecdysozoa</taxon>
        <taxon>Nematoda</taxon>
        <taxon>Enoplea</taxon>
        <taxon>Dorylaimia</taxon>
        <taxon>Mermithida</taxon>
        <taxon>Mermithoidea</taxon>
        <taxon>Mermithidae</taxon>
        <taxon>Romanomermis</taxon>
    </lineage>
</organism>